<dbReference type="Gene3D" id="3.30.1150.10">
    <property type="match status" value="1"/>
</dbReference>
<evidence type="ECO:0000256" key="1">
    <source>
        <dbReference type="ARBA" id="ARBA00004383"/>
    </source>
</evidence>
<feature type="domain" description="TonB C-terminal" evidence="11">
    <location>
        <begin position="187"/>
        <end position="280"/>
    </location>
</feature>
<keyword evidence="9" id="KW-0472">Membrane</keyword>
<dbReference type="PANTHER" id="PTHR33446:SF2">
    <property type="entry name" value="PROTEIN TONB"/>
    <property type="match status" value="1"/>
</dbReference>
<evidence type="ECO:0000313" key="12">
    <source>
        <dbReference type="EMBL" id="ALI98378.1"/>
    </source>
</evidence>
<keyword evidence="10" id="KW-0732">Signal</keyword>
<dbReference type="RefSeq" id="WP_062542743.1">
    <property type="nucleotide sequence ID" value="NZ_CP012643.1"/>
</dbReference>
<keyword evidence="8" id="KW-1133">Transmembrane helix</keyword>
<dbReference type="GO" id="GO:0098797">
    <property type="term" value="C:plasma membrane protein complex"/>
    <property type="evidence" value="ECO:0007669"/>
    <property type="project" value="TreeGrafter"/>
</dbReference>
<protein>
    <recommendedName>
        <fullName evidence="11">TonB C-terminal domain-containing protein</fullName>
    </recommendedName>
</protein>
<dbReference type="InterPro" id="IPR006260">
    <property type="entry name" value="TonB/TolA_C"/>
</dbReference>
<keyword evidence="7" id="KW-0653">Protein transport</keyword>
<comment type="similarity">
    <text evidence="2">Belongs to the TonB family.</text>
</comment>
<keyword evidence="4" id="KW-1003">Cell membrane</keyword>
<dbReference type="KEGG" id="rti:DC20_04540"/>
<keyword evidence="5" id="KW-0997">Cell inner membrane</keyword>
<evidence type="ECO:0000256" key="5">
    <source>
        <dbReference type="ARBA" id="ARBA00022519"/>
    </source>
</evidence>
<evidence type="ECO:0000256" key="8">
    <source>
        <dbReference type="ARBA" id="ARBA00022989"/>
    </source>
</evidence>
<sequence length="280" mass="32664">MRYTLCLLLSLLSLTAFSQEARYFPKNFQSRQNGKTNFERHYFLEENKVRVDDYANQKLKQKSTVNGTLVTDEVDAYLWYIKNPLEHYLKPYFPNLKASITHFNDDGKLAYEMYAKGNKLTYGQVWNKENTPVLVEGSGQDIVAAKDKTEEAYYIFKDSVLVSAFIYRTQQKDTLHLRFDQMAAPKAGLSAFTNQLASTIQYPEDALNLDREATVYIQFTVDEQGHLKDFLTLNREEFEFDKKAIEKLKAYPTWNPAMLKGRPVKTRYTLPIVFRLEYSN</sequence>
<dbReference type="GO" id="GO:0015031">
    <property type="term" value="P:protein transport"/>
    <property type="evidence" value="ECO:0007669"/>
    <property type="project" value="UniProtKB-KW"/>
</dbReference>
<keyword evidence="13" id="KW-1185">Reference proteome</keyword>
<proteinExistence type="inferred from homology"/>
<comment type="subcellular location">
    <subcellularLocation>
        <location evidence="1">Cell inner membrane</location>
        <topology evidence="1">Single-pass membrane protein</topology>
        <orientation evidence="1">Periplasmic side</orientation>
    </subcellularLocation>
</comment>
<dbReference type="EMBL" id="CP012643">
    <property type="protein sequence ID" value="ALI98378.1"/>
    <property type="molecule type" value="Genomic_DNA"/>
</dbReference>
<dbReference type="AlphaFoldDB" id="A0A0P0C0N0"/>
<evidence type="ECO:0000256" key="9">
    <source>
        <dbReference type="ARBA" id="ARBA00023136"/>
    </source>
</evidence>
<feature type="chain" id="PRO_5006042354" description="TonB C-terminal domain-containing protein" evidence="10">
    <location>
        <begin position="19"/>
        <end position="280"/>
    </location>
</feature>
<evidence type="ECO:0000313" key="13">
    <source>
        <dbReference type="Proteomes" id="UP000061382"/>
    </source>
</evidence>
<evidence type="ECO:0000256" key="2">
    <source>
        <dbReference type="ARBA" id="ARBA00006555"/>
    </source>
</evidence>
<reference evidence="12 13" key="1">
    <citation type="submission" date="2015-08" db="EMBL/GenBank/DDBJ databases">
        <title>Complete genome sequence of Rufibacter tibetensis strain 1351t, a radiation-resistant bacterium from tibet plateau.</title>
        <authorList>
            <person name="Dai J."/>
        </authorList>
    </citation>
    <scope>NUCLEOTIDE SEQUENCE [LARGE SCALE GENOMIC DNA]</scope>
    <source>
        <strain evidence="12 13">1351</strain>
    </source>
</reference>
<evidence type="ECO:0000259" key="11">
    <source>
        <dbReference type="PROSITE" id="PS52015"/>
    </source>
</evidence>
<keyword evidence="3" id="KW-0813">Transport</keyword>
<dbReference type="PATRIC" id="fig|512763.3.peg.1008"/>
<dbReference type="SUPFAM" id="SSF74653">
    <property type="entry name" value="TolA/TonB C-terminal domain"/>
    <property type="match status" value="1"/>
</dbReference>
<dbReference type="GO" id="GO:0031992">
    <property type="term" value="F:energy transducer activity"/>
    <property type="evidence" value="ECO:0007669"/>
    <property type="project" value="TreeGrafter"/>
</dbReference>
<dbReference type="Pfam" id="PF03544">
    <property type="entry name" value="TonB_C"/>
    <property type="match status" value="1"/>
</dbReference>
<dbReference type="GO" id="GO:0055085">
    <property type="term" value="P:transmembrane transport"/>
    <property type="evidence" value="ECO:0007669"/>
    <property type="project" value="InterPro"/>
</dbReference>
<accession>A0A0P0C0N0</accession>
<organism evidence="12 13">
    <name type="scientific">Rufibacter tibetensis</name>
    <dbReference type="NCBI Taxonomy" id="512763"/>
    <lineage>
        <taxon>Bacteria</taxon>
        <taxon>Pseudomonadati</taxon>
        <taxon>Bacteroidota</taxon>
        <taxon>Cytophagia</taxon>
        <taxon>Cytophagales</taxon>
        <taxon>Hymenobacteraceae</taxon>
        <taxon>Rufibacter</taxon>
    </lineage>
</organism>
<evidence type="ECO:0000256" key="10">
    <source>
        <dbReference type="SAM" id="SignalP"/>
    </source>
</evidence>
<dbReference type="Proteomes" id="UP000061382">
    <property type="component" value="Chromosome"/>
</dbReference>
<dbReference type="InterPro" id="IPR051045">
    <property type="entry name" value="TonB-dependent_transducer"/>
</dbReference>
<evidence type="ECO:0000256" key="4">
    <source>
        <dbReference type="ARBA" id="ARBA00022475"/>
    </source>
</evidence>
<dbReference type="NCBIfam" id="TIGR01352">
    <property type="entry name" value="tonB_Cterm"/>
    <property type="match status" value="1"/>
</dbReference>
<keyword evidence="6" id="KW-0812">Transmembrane</keyword>
<feature type="signal peptide" evidence="10">
    <location>
        <begin position="1"/>
        <end position="18"/>
    </location>
</feature>
<dbReference type="PANTHER" id="PTHR33446">
    <property type="entry name" value="PROTEIN TONB-RELATED"/>
    <property type="match status" value="1"/>
</dbReference>
<name>A0A0P0C0N0_9BACT</name>
<dbReference type="STRING" id="512763.DC20_04540"/>
<evidence type="ECO:0000256" key="6">
    <source>
        <dbReference type="ARBA" id="ARBA00022692"/>
    </source>
</evidence>
<evidence type="ECO:0000256" key="7">
    <source>
        <dbReference type="ARBA" id="ARBA00022927"/>
    </source>
</evidence>
<evidence type="ECO:0000256" key="3">
    <source>
        <dbReference type="ARBA" id="ARBA00022448"/>
    </source>
</evidence>
<dbReference type="PROSITE" id="PS52015">
    <property type="entry name" value="TONB_CTD"/>
    <property type="match status" value="1"/>
</dbReference>
<dbReference type="InterPro" id="IPR037682">
    <property type="entry name" value="TonB_C"/>
</dbReference>
<gene>
    <name evidence="12" type="ORF">DC20_04540</name>
</gene>